<reference evidence="2" key="2">
    <citation type="journal article" date="2017" name="Nat. Plants">
        <title>The Aegilops tauschii genome reveals multiple impacts of transposons.</title>
        <authorList>
            <person name="Zhao G."/>
            <person name="Zou C."/>
            <person name="Li K."/>
            <person name="Wang K."/>
            <person name="Li T."/>
            <person name="Gao L."/>
            <person name="Zhang X."/>
            <person name="Wang H."/>
            <person name="Yang Z."/>
            <person name="Liu X."/>
            <person name="Jiang W."/>
            <person name="Mao L."/>
            <person name="Kong X."/>
            <person name="Jiao Y."/>
            <person name="Jia J."/>
        </authorList>
    </citation>
    <scope>NUCLEOTIDE SEQUENCE [LARGE SCALE GENOMIC DNA]</scope>
    <source>
        <strain evidence="2">cv. AL8/78</strain>
    </source>
</reference>
<reference evidence="1" key="3">
    <citation type="journal article" date="2017" name="Nature">
        <title>Genome sequence of the progenitor of the wheat D genome Aegilops tauschii.</title>
        <authorList>
            <person name="Luo M.C."/>
            <person name="Gu Y.Q."/>
            <person name="Puiu D."/>
            <person name="Wang H."/>
            <person name="Twardziok S.O."/>
            <person name="Deal K.R."/>
            <person name="Huo N."/>
            <person name="Zhu T."/>
            <person name="Wang L."/>
            <person name="Wang Y."/>
            <person name="McGuire P.E."/>
            <person name="Liu S."/>
            <person name="Long H."/>
            <person name="Ramasamy R.K."/>
            <person name="Rodriguez J.C."/>
            <person name="Van S.L."/>
            <person name="Yuan L."/>
            <person name="Wang Z."/>
            <person name="Xia Z."/>
            <person name="Xiao L."/>
            <person name="Anderson O.D."/>
            <person name="Ouyang S."/>
            <person name="Liang Y."/>
            <person name="Zimin A.V."/>
            <person name="Pertea G."/>
            <person name="Qi P."/>
            <person name="Bennetzen J.L."/>
            <person name="Dai X."/>
            <person name="Dawson M.W."/>
            <person name="Muller H.G."/>
            <person name="Kugler K."/>
            <person name="Rivarola-Duarte L."/>
            <person name="Spannagl M."/>
            <person name="Mayer K.F.X."/>
            <person name="Lu F.H."/>
            <person name="Bevan M.W."/>
            <person name="Leroy P."/>
            <person name="Li P."/>
            <person name="You F.M."/>
            <person name="Sun Q."/>
            <person name="Liu Z."/>
            <person name="Lyons E."/>
            <person name="Wicker T."/>
            <person name="Salzberg S.L."/>
            <person name="Devos K.M."/>
            <person name="Dvorak J."/>
        </authorList>
    </citation>
    <scope>NUCLEOTIDE SEQUENCE [LARGE SCALE GENOMIC DNA]</scope>
    <source>
        <strain evidence="1">cv. AL8/78</strain>
    </source>
</reference>
<keyword evidence="2" id="KW-1185">Reference proteome</keyword>
<reference evidence="1" key="5">
    <citation type="journal article" date="2021" name="G3 (Bethesda)">
        <title>Aegilops tauschii genome assembly Aet v5.0 features greater sequence contiguity and improved annotation.</title>
        <authorList>
            <person name="Wang L."/>
            <person name="Zhu T."/>
            <person name="Rodriguez J.C."/>
            <person name="Deal K.R."/>
            <person name="Dubcovsky J."/>
            <person name="McGuire P.E."/>
            <person name="Lux T."/>
            <person name="Spannagl M."/>
            <person name="Mayer K.F.X."/>
            <person name="Baldrich P."/>
            <person name="Meyers B.C."/>
            <person name="Huo N."/>
            <person name="Gu Y.Q."/>
            <person name="Zhou H."/>
            <person name="Devos K.M."/>
            <person name="Bennetzen J.L."/>
            <person name="Unver T."/>
            <person name="Budak H."/>
            <person name="Gulick P.J."/>
            <person name="Galiba G."/>
            <person name="Kalapos B."/>
            <person name="Nelson D.R."/>
            <person name="Li P."/>
            <person name="You F.M."/>
            <person name="Luo M.C."/>
            <person name="Dvorak J."/>
        </authorList>
    </citation>
    <scope>NUCLEOTIDE SEQUENCE [LARGE SCALE GENOMIC DNA]</scope>
    <source>
        <strain evidence="1">cv. AL8/78</strain>
    </source>
</reference>
<accession>A0A453DCE7</accession>
<sequence>MAKDSISFSIQLSNRYFSIAYDLYKSVVEWFIHTGNLIRRFGDLSCYLIMQWLVF</sequence>
<organism evidence="1 2">
    <name type="scientific">Aegilops tauschii subsp. strangulata</name>
    <name type="common">Goatgrass</name>
    <dbReference type="NCBI Taxonomy" id="200361"/>
    <lineage>
        <taxon>Eukaryota</taxon>
        <taxon>Viridiplantae</taxon>
        <taxon>Streptophyta</taxon>
        <taxon>Embryophyta</taxon>
        <taxon>Tracheophyta</taxon>
        <taxon>Spermatophyta</taxon>
        <taxon>Magnoliopsida</taxon>
        <taxon>Liliopsida</taxon>
        <taxon>Poales</taxon>
        <taxon>Poaceae</taxon>
        <taxon>BOP clade</taxon>
        <taxon>Pooideae</taxon>
        <taxon>Triticodae</taxon>
        <taxon>Triticeae</taxon>
        <taxon>Triticinae</taxon>
        <taxon>Aegilops</taxon>
    </lineage>
</organism>
<dbReference type="Proteomes" id="UP000015105">
    <property type="component" value="Chromosome 2D"/>
</dbReference>
<dbReference type="Gramene" id="AET2Gv21189900.37">
    <property type="protein sequence ID" value="AET2Gv21189900.37"/>
    <property type="gene ID" value="AET2Gv21189900"/>
</dbReference>
<name>A0A453DCE7_AEGTS</name>
<reference evidence="1" key="4">
    <citation type="submission" date="2019-03" db="UniProtKB">
        <authorList>
            <consortium name="EnsemblPlants"/>
        </authorList>
    </citation>
    <scope>IDENTIFICATION</scope>
</reference>
<evidence type="ECO:0000313" key="1">
    <source>
        <dbReference type="EnsemblPlants" id="AET2Gv21189900.37"/>
    </source>
</evidence>
<evidence type="ECO:0000313" key="2">
    <source>
        <dbReference type="Proteomes" id="UP000015105"/>
    </source>
</evidence>
<dbReference type="EnsemblPlants" id="AET2Gv21189900.37">
    <property type="protein sequence ID" value="AET2Gv21189900.37"/>
    <property type="gene ID" value="AET2Gv21189900"/>
</dbReference>
<proteinExistence type="predicted"/>
<reference evidence="2" key="1">
    <citation type="journal article" date="2014" name="Science">
        <title>Ancient hybridizations among the ancestral genomes of bread wheat.</title>
        <authorList>
            <consortium name="International Wheat Genome Sequencing Consortium,"/>
            <person name="Marcussen T."/>
            <person name="Sandve S.R."/>
            <person name="Heier L."/>
            <person name="Spannagl M."/>
            <person name="Pfeifer M."/>
            <person name="Jakobsen K.S."/>
            <person name="Wulff B.B."/>
            <person name="Steuernagel B."/>
            <person name="Mayer K.F."/>
            <person name="Olsen O.A."/>
        </authorList>
    </citation>
    <scope>NUCLEOTIDE SEQUENCE [LARGE SCALE GENOMIC DNA]</scope>
    <source>
        <strain evidence="2">cv. AL8/78</strain>
    </source>
</reference>
<protein>
    <submittedName>
        <fullName evidence="1">Uncharacterized protein</fullName>
    </submittedName>
</protein>
<dbReference type="AlphaFoldDB" id="A0A453DCE7"/>